<gene>
    <name evidence="3" type="ORF">A4H34_03255</name>
</gene>
<accession>A0A179B584</accession>
<protein>
    <recommendedName>
        <fullName evidence="5">Pilus assembly protein TadE</fullName>
    </recommendedName>
</protein>
<evidence type="ECO:0000313" key="4">
    <source>
        <dbReference type="Proteomes" id="UP000078368"/>
    </source>
</evidence>
<reference evidence="3 4" key="1">
    <citation type="submission" date="2016-04" db="EMBL/GenBank/DDBJ databases">
        <title>Peptidophaga gingivicola gen. nov., sp. nov., isolated from human subgingival plaque.</title>
        <authorList>
            <person name="Beall C.J."/>
            <person name="Mokrzan E.M."/>
            <person name="Griffen A.L."/>
            <person name="Leys E.J."/>
        </authorList>
    </citation>
    <scope>NUCLEOTIDE SEQUENCE [LARGE SCALE GENOMIC DNA]</scope>
    <source>
        <strain evidence="3 4">BA112</strain>
    </source>
</reference>
<name>A0A179B584_9ACTO</name>
<keyword evidence="2" id="KW-0812">Transmembrane</keyword>
<proteinExistence type="predicted"/>
<comment type="caution">
    <text evidence="3">The sequence shown here is derived from an EMBL/GenBank/DDBJ whole genome shotgun (WGS) entry which is preliminary data.</text>
</comment>
<dbReference type="STRING" id="1823756.A4H34_03255"/>
<organism evidence="3 4">
    <name type="scientific">Peptidiphaga gingivicola</name>
    <dbReference type="NCBI Taxonomy" id="2741497"/>
    <lineage>
        <taxon>Bacteria</taxon>
        <taxon>Bacillati</taxon>
        <taxon>Actinomycetota</taxon>
        <taxon>Actinomycetes</taxon>
        <taxon>Actinomycetales</taxon>
        <taxon>Actinomycetaceae</taxon>
        <taxon>Peptidiphaga</taxon>
    </lineage>
</organism>
<evidence type="ECO:0000256" key="1">
    <source>
        <dbReference type="SAM" id="MobiDB-lite"/>
    </source>
</evidence>
<evidence type="ECO:0008006" key="5">
    <source>
        <dbReference type="Google" id="ProtNLM"/>
    </source>
</evidence>
<evidence type="ECO:0000256" key="2">
    <source>
        <dbReference type="SAM" id="Phobius"/>
    </source>
</evidence>
<keyword evidence="2" id="KW-1133">Transmembrane helix</keyword>
<dbReference type="AlphaFoldDB" id="A0A179B584"/>
<keyword evidence="4" id="KW-1185">Reference proteome</keyword>
<feature type="transmembrane region" description="Helical" evidence="2">
    <location>
        <begin position="6"/>
        <end position="33"/>
    </location>
</feature>
<sequence length="135" mass="12860">MVTGEVAIGSLVLALVTAFALALGHIAVAYLEANDAARMAARMAALGEGNGAIKAAVERSLPGASVSVVSGADTVEAVVHAPRKGFSGRLGIDVHASVTAAVEPGVGGEAEAGRDAGTGSGAKAGGDVGTGGEAP</sequence>
<feature type="region of interest" description="Disordered" evidence="1">
    <location>
        <begin position="104"/>
        <end position="135"/>
    </location>
</feature>
<dbReference type="EMBL" id="LVZK01000001">
    <property type="protein sequence ID" value="OAP86204.1"/>
    <property type="molecule type" value="Genomic_DNA"/>
</dbReference>
<feature type="compositionally biased region" description="Gly residues" evidence="1">
    <location>
        <begin position="105"/>
        <end position="135"/>
    </location>
</feature>
<evidence type="ECO:0000313" key="3">
    <source>
        <dbReference type="EMBL" id="OAP86204.1"/>
    </source>
</evidence>
<dbReference type="InterPro" id="IPR049790">
    <property type="entry name" value="Rv3655c/TadE"/>
</dbReference>
<dbReference type="Proteomes" id="UP000078368">
    <property type="component" value="Unassembled WGS sequence"/>
</dbReference>
<keyword evidence="2" id="KW-0472">Membrane</keyword>
<dbReference type="NCBIfam" id="NF041390">
    <property type="entry name" value="TadE_Rv3655c"/>
    <property type="match status" value="1"/>
</dbReference>